<organism evidence="1 2">
    <name type="scientific">Arsenicicoccus piscis</name>
    <dbReference type="NCBI Taxonomy" id="673954"/>
    <lineage>
        <taxon>Bacteria</taxon>
        <taxon>Bacillati</taxon>
        <taxon>Actinomycetota</taxon>
        <taxon>Actinomycetes</taxon>
        <taxon>Micrococcales</taxon>
        <taxon>Intrasporangiaceae</taxon>
        <taxon>Arsenicicoccus</taxon>
    </lineage>
</organism>
<reference evidence="2" key="1">
    <citation type="journal article" date="2019" name="Int. J. Syst. Evol. Microbiol.">
        <title>The Global Catalogue of Microorganisms (GCM) 10K type strain sequencing project: providing services to taxonomists for standard genome sequencing and annotation.</title>
        <authorList>
            <consortium name="The Broad Institute Genomics Platform"/>
            <consortium name="The Broad Institute Genome Sequencing Center for Infectious Disease"/>
            <person name="Wu L."/>
            <person name="Ma J."/>
        </authorList>
    </citation>
    <scope>NUCLEOTIDE SEQUENCE [LARGE SCALE GENOMIC DNA]</scope>
    <source>
        <strain evidence="2">NBRC 105830</strain>
    </source>
</reference>
<dbReference type="EMBL" id="BSUJ01000001">
    <property type="protein sequence ID" value="GMA19493.1"/>
    <property type="molecule type" value="Genomic_DNA"/>
</dbReference>
<gene>
    <name evidence="1" type="ORF">GCM10025862_15140</name>
</gene>
<protein>
    <recommendedName>
        <fullName evidence="3">Pentapeptide repeat-containing protein</fullName>
    </recommendedName>
</protein>
<dbReference type="Proteomes" id="UP001157109">
    <property type="component" value="Unassembled WGS sequence"/>
</dbReference>
<name>A0ABQ6HP97_9MICO</name>
<accession>A0ABQ6HP97</accession>
<proteinExistence type="predicted"/>
<evidence type="ECO:0000313" key="1">
    <source>
        <dbReference type="EMBL" id="GMA19493.1"/>
    </source>
</evidence>
<comment type="caution">
    <text evidence="1">The sequence shown here is derived from an EMBL/GenBank/DDBJ whole genome shotgun (WGS) entry which is preliminary data.</text>
</comment>
<keyword evidence="2" id="KW-1185">Reference proteome</keyword>
<sequence length="148" mass="16443">MGGRVRGLDRVARRAGRLLGGPVGHRVGRFLGGLVDHRDRDVVADQLDRRLGSDRLGSIDLLGLDLLRLDLARLDLLRLDVLRRDRLGRRGDGGVGQLVLAGRATGGAERRRREARLRWRIDSTIWSSSSASWPRVPTCRYMPGESTS</sequence>
<evidence type="ECO:0000313" key="2">
    <source>
        <dbReference type="Proteomes" id="UP001157109"/>
    </source>
</evidence>
<evidence type="ECO:0008006" key="3">
    <source>
        <dbReference type="Google" id="ProtNLM"/>
    </source>
</evidence>